<evidence type="ECO:0000313" key="1">
    <source>
        <dbReference type="EMBL" id="CDW39186.1"/>
    </source>
</evidence>
<dbReference type="EMBL" id="HACA01021825">
    <property type="protein sequence ID" value="CDW39186.1"/>
    <property type="molecule type" value="Transcribed_RNA"/>
</dbReference>
<sequence length="45" mass="5618">INKWEKSNTLIHNIYKPINPYFVDQKKKKKNRTNWNQNKSRIFIE</sequence>
<name>A0A0K2UN71_LEPSM</name>
<protein>
    <submittedName>
        <fullName evidence="1">Uncharacterized protein</fullName>
    </submittedName>
</protein>
<organism evidence="1">
    <name type="scientific">Lepeophtheirus salmonis</name>
    <name type="common">Salmon louse</name>
    <name type="synonym">Caligus salmonis</name>
    <dbReference type="NCBI Taxonomy" id="72036"/>
    <lineage>
        <taxon>Eukaryota</taxon>
        <taxon>Metazoa</taxon>
        <taxon>Ecdysozoa</taxon>
        <taxon>Arthropoda</taxon>
        <taxon>Crustacea</taxon>
        <taxon>Multicrustacea</taxon>
        <taxon>Hexanauplia</taxon>
        <taxon>Copepoda</taxon>
        <taxon>Siphonostomatoida</taxon>
        <taxon>Caligidae</taxon>
        <taxon>Lepeophtheirus</taxon>
    </lineage>
</organism>
<feature type="non-terminal residue" evidence="1">
    <location>
        <position position="1"/>
    </location>
</feature>
<reference evidence="1" key="1">
    <citation type="submission" date="2014-05" db="EMBL/GenBank/DDBJ databases">
        <authorList>
            <person name="Chronopoulou M."/>
        </authorList>
    </citation>
    <scope>NUCLEOTIDE SEQUENCE</scope>
    <source>
        <tissue evidence="1">Whole organism</tissue>
    </source>
</reference>
<accession>A0A0K2UN71</accession>
<proteinExistence type="predicted"/>
<dbReference type="AlphaFoldDB" id="A0A0K2UN71"/>